<feature type="domain" description="ABC transporter" evidence="10">
    <location>
        <begin position="11"/>
        <end position="262"/>
    </location>
</feature>
<name>A0A423PN57_9GAMM</name>
<comment type="similarity">
    <text evidence="2">Belongs to the ABC transporter superfamily.</text>
</comment>
<dbReference type="NCBIfam" id="NF007739">
    <property type="entry name" value="PRK10419.1"/>
    <property type="match status" value="2"/>
</dbReference>
<dbReference type="InterPro" id="IPR017871">
    <property type="entry name" value="ABC_transporter-like_CS"/>
</dbReference>
<keyword evidence="12" id="KW-1185">Reference proteome</keyword>
<keyword evidence="6 11" id="KW-0067">ATP-binding</keyword>
<dbReference type="Pfam" id="PF08352">
    <property type="entry name" value="oligo_HPY"/>
    <property type="match status" value="2"/>
</dbReference>
<reference evidence="11 12" key="1">
    <citation type="submission" date="2013-10" db="EMBL/GenBank/DDBJ databases">
        <title>Salinisphaera orenii MK-B5 Genome Sequencing.</title>
        <authorList>
            <person name="Lai Q."/>
            <person name="Li C."/>
            <person name="Shao Z."/>
        </authorList>
    </citation>
    <scope>NUCLEOTIDE SEQUENCE [LARGE SCALE GENOMIC DNA]</scope>
    <source>
        <strain evidence="11 12">MK-B5</strain>
    </source>
</reference>
<evidence type="ECO:0000256" key="2">
    <source>
        <dbReference type="ARBA" id="ARBA00005417"/>
    </source>
</evidence>
<dbReference type="EC" id="7.4.2.9" evidence="8"/>
<comment type="subcellular location">
    <subcellularLocation>
        <location evidence="1">Cell inner membrane</location>
        <topology evidence="1">Peripheral membrane protein</topology>
    </subcellularLocation>
</comment>
<dbReference type="GO" id="GO:0015833">
    <property type="term" value="P:peptide transport"/>
    <property type="evidence" value="ECO:0007669"/>
    <property type="project" value="InterPro"/>
</dbReference>
<dbReference type="CDD" id="cd03257">
    <property type="entry name" value="ABC_NikE_OppD_transporters"/>
    <property type="match status" value="2"/>
</dbReference>
<evidence type="ECO:0000256" key="8">
    <source>
        <dbReference type="ARBA" id="ARBA00038852"/>
    </source>
</evidence>
<dbReference type="Pfam" id="PF00005">
    <property type="entry name" value="ABC_tran"/>
    <property type="match status" value="2"/>
</dbReference>
<dbReference type="InterPro" id="IPR027417">
    <property type="entry name" value="P-loop_NTPase"/>
</dbReference>
<dbReference type="GO" id="GO:0005524">
    <property type="term" value="F:ATP binding"/>
    <property type="evidence" value="ECO:0007669"/>
    <property type="project" value="UniProtKB-KW"/>
</dbReference>
<dbReference type="InterPro" id="IPR003439">
    <property type="entry name" value="ABC_transporter-like_ATP-bd"/>
</dbReference>
<dbReference type="GO" id="GO:0016887">
    <property type="term" value="F:ATP hydrolysis activity"/>
    <property type="evidence" value="ECO:0007669"/>
    <property type="project" value="InterPro"/>
</dbReference>
<dbReference type="FunFam" id="3.40.50.300:FF:000016">
    <property type="entry name" value="Oligopeptide ABC transporter ATP-binding component"/>
    <property type="match status" value="2"/>
</dbReference>
<dbReference type="PROSITE" id="PS50893">
    <property type="entry name" value="ABC_TRANSPORTER_2"/>
    <property type="match status" value="2"/>
</dbReference>
<dbReference type="AlphaFoldDB" id="A0A423PN57"/>
<sequence length="673" mass="72611">MDTRRGDEPVLRVEALSTVLDTPQGPLRAVDDVSFTIAAGETLALLGESGCGKSMTALSLIGLTPAHATRVLDGRVALGGDDLLALSERELRAVRGRRVGMVFQEPMSALNPVLTVGRQLAEALAAHRGLRGRAAREAGLALLDDVGIPDPAERWDTYPHQLSGGLKQRVVIAIALAGEPELLIADEPTTALDVTIQAQILALLARLQRERGMALLLITHDLAVVNEVADRVAVMYAGHLVETADRAALFAAPRHPYTRKLFAALPGAAQRGRRLSIIAGQVPPLTATLPACRFADRCEHAWAACFDTRPAWASDRGAQVRCHLYDTRMAGHPLPAALPSAEPVTTEAAGADAEALLDSRDVAVHFPITRGVLWRTVGHVRAVDGVSLRLARGRTLALVGESGCGKTTLGRALARLLDATAGRADFDGTDLLNLRGRGLRAARRNLQMIFQDPFSSMNPRMLVGEILTEGLIAQHIGRNSADRRRIAAELLADVGLPEGALERYPHEFSGGQRQRICIARALALEPKLLICDEPTSALDVSVQAQVLNLLARLQAERGLAYLFITHDMAVVSYLAHDIAVMYLGRIVESGPAERILRAPKHPYTQALLSATPSVDDAGRRERIRLTGDLPSPANPPSGCHFHPRCPHVMDRCRREDPAARDFGDGHTARCFLY</sequence>
<dbReference type="PANTHER" id="PTHR43297:SF2">
    <property type="entry name" value="DIPEPTIDE TRANSPORT ATP-BINDING PROTEIN DPPD"/>
    <property type="match status" value="1"/>
</dbReference>
<dbReference type="RefSeq" id="WP_123631203.1">
    <property type="nucleotide sequence ID" value="NZ_AYKH01000016.1"/>
</dbReference>
<gene>
    <name evidence="11" type="ORF">SAOR_09390</name>
</gene>
<dbReference type="SMART" id="SM00382">
    <property type="entry name" value="AAA"/>
    <property type="match status" value="2"/>
</dbReference>
<dbReference type="EMBL" id="AYKH01000016">
    <property type="protein sequence ID" value="ROO27020.1"/>
    <property type="molecule type" value="Genomic_DNA"/>
</dbReference>
<protein>
    <recommendedName>
        <fullName evidence="8">ABC-type dipeptide transporter</fullName>
        <ecNumber evidence="8">7.4.2.9</ecNumber>
    </recommendedName>
</protein>
<evidence type="ECO:0000256" key="3">
    <source>
        <dbReference type="ARBA" id="ARBA00022448"/>
    </source>
</evidence>
<accession>A0A423PN57</accession>
<dbReference type="PANTHER" id="PTHR43297">
    <property type="entry name" value="OLIGOPEPTIDE TRANSPORT ATP-BINDING PROTEIN APPD"/>
    <property type="match status" value="1"/>
</dbReference>
<dbReference type="GO" id="GO:0055085">
    <property type="term" value="P:transmembrane transport"/>
    <property type="evidence" value="ECO:0007669"/>
    <property type="project" value="UniProtKB-ARBA"/>
</dbReference>
<evidence type="ECO:0000313" key="12">
    <source>
        <dbReference type="Proteomes" id="UP000283993"/>
    </source>
</evidence>
<dbReference type="Gene3D" id="3.40.50.300">
    <property type="entry name" value="P-loop containing nucleotide triphosphate hydrolases"/>
    <property type="match status" value="2"/>
</dbReference>
<evidence type="ECO:0000256" key="6">
    <source>
        <dbReference type="ARBA" id="ARBA00022840"/>
    </source>
</evidence>
<evidence type="ECO:0000256" key="7">
    <source>
        <dbReference type="ARBA" id="ARBA00023136"/>
    </source>
</evidence>
<evidence type="ECO:0000256" key="9">
    <source>
        <dbReference type="ARBA" id="ARBA00047356"/>
    </source>
</evidence>
<evidence type="ECO:0000256" key="1">
    <source>
        <dbReference type="ARBA" id="ARBA00004417"/>
    </source>
</evidence>
<dbReference type="SUPFAM" id="SSF52540">
    <property type="entry name" value="P-loop containing nucleoside triphosphate hydrolases"/>
    <property type="match status" value="2"/>
</dbReference>
<proteinExistence type="inferred from homology"/>
<dbReference type="NCBIfam" id="TIGR01727">
    <property type="entry name" value="oligo_HPY"/>
    <property type="match status" value="2"/>
</dbReference>
<feature type="domain" description="ABC transporter" evidence="10">
    <location>
        <begin position="357"/>
        <end position="608"/>
    </location>
</feature>
<dbReference type="InterPro" id="IPR013563">
    <property type="entry name" value="Oligopep_ABC_C"/>
</dbReference>
<keyword evidence="5" id="KW-0547">Nucleotide-binding</keyword>
<dbReference type="InterPro" id="IPR003593">
    <property type="entry name" value="AAA+_ATPase"/>
</dbReference>
<organism evidence="11 12">
    <name type="scientific">Salinisphaera orenii MK-B5</name>
    <dbReference type="NCBI Taxonomy" id="856730"/>
    <lineage>
        <taxon>Bacteria</taxon>
        <taxon>Pseudomonadati</taxon>
        <taxon>Pseudomonadota</taxon>
        <taxon>Gammaproteobacteria</taxon>
        <taxon>Salinisphaerales</taxon>
        <taxon>Salinisphaeraceae</taxon>
        <taxon>Salinisphaera</taxon>
    </lineage>
</organism>
<dbReference type="Proteomes" id="UP000283993">
    <property type="component" value="Unassembled WGS sequence"/>
</dbReference>
<dbReference type="NCBIfam" id="NF008453">
    <property type="entry name" value="PRK11308.1"/>
    <property type="match status" value="2"/>
</dbReference>
<evidence type="ECO:0000256" key="4">
    <source>
        <dbReference type="ARBA" id="ARBA00022475"/>
    </source>
</evidence>
<evidence type="ECO:0000259" key="10">
    <source>
        <dbReference type="PROSITE" id="PS50893"/>
    </source>
</evidence>
<dbReference type="GO" id="GO:0005886">
    <property type="term" value="C:plasma membrane"/>
    <property type="evidence" value="ECO:0007669"/>
    <property type="project" value="UniProtKB-SubCell"/>
</dbReference>
<comment type="caution">
    <text evidence="11">The sequence shown here is derived from an EMBL/GenBank/DDBJ whole genome shotgun (WGS) entry which is preliminary data.</text>
</comment>
<keyword evidence="4" id="KW-1003">Cell membrane</keyword>
<evidence type="ECO:0000313" key="11">
    <source>
        <dbReference type="EMBL" id="ROO27020.1"/>
    </source>
</evidence>
<dbReference type="PROSITE" id="PS00211">
    <property type="entry name" value="ABC_TRANSPORTER_1"/>
    <property type="match status" value="1"/>
</dbReference>
<evidence type="ECO:0000256" key="5">
    <source>
        <dbReference type="ARBA" id="ARBA00022741"/>
    </source>
</evidence>
<comment type="catalytic activity">
    <reaction evidence="9">
        <text>a dipeptide(out) + ATP + H2O = a dipeptide(in) + ADP + phosphate + H(+)</text>
        <dbReference type="Rhea" id="RHEA:23120"/>
        <dbReference type="ChEBI" id="CHEBI:15377"/>
        <dbReference type="ChEBI" id="CHEBI:15378"/>
        <dbReference type="ChEBI" id="CHEBI:30616"/>
        <dbReference type="ChEBI" id="CHEBI:43474"/>
        <dbReference type="ChEBI" id="CHEBI:90799"/>
        <dbReference type="ChEBI" id="CHEBI:456216"/>
        <dbReference type="EC" id="7.4.2.9"/>
    </reaction>
</comment>
<keyword evidence="7" id="KW-0472">Membrane</keyword>
<keyword evidence="3" id="KW-0813">Transport</keyword>
<dbReference type="InterPro" id="IPR050388">
    <property type="entry name" value="ABC_Ni/Peptide_Import"/>
</dbReference>